<name>X1E2X5_9ZZZZ</name>
<proteinExistence type="predicted"/>
<sequence>MKLQFDANQNFQIKAIDSITGIFEGQPLEKTDLSFHIDEQNS</sequence>
<reference evidence="1" key="1">
    <citation type="journal article" date="2014" name="Front. Microbiol.">
        <title>High frequency of phylogenetically diverse reductive dehalogenase-homologous genes in deep subseafloor sedimentary metagenomes.</title>
        <authorList>
            <person name="Kawai M."/>
            <person name="Futagami T."/>
            <person name="Toyoda A."/>
            <person name="Takaki Y."/>
            <person name="Nishi S."/>
            <person name="Hori S."/>
            <person name="Arai W."/>
            <person name="Tsubouchi T."/>
            <person name="Morono Y."/>
            <person name="Uchiyama I."/>
            <person name="Ito T."/>
            <person name="Fujiyama A."/>
            <person name="Inagaki F."/>
            <person name="Takami H."/>
        </authorList>
    </citation>
    <scope>NUCLEOTIDE SEQUENCE</scope>
    <source>
        <strain evidence="1">Expedition CK06-06</strain>
    </source>
</reference>
<comment type="caution">
    <text evidence="1">The sequence shown here is derived from an EMBL/GenBank/DDBJ whole genome shotgun (WGS) entry which is preliminary data.</text>
</comment>
<gene>
    <name evidence="1" type="ORF">S01H4_66846</name>
</gene>
<dbReference type="AlphaFoldDB" id="X1E2X5"/>
<feature type="non-terminal residue" evidence="1">
    <location>
        <position position="42"/>
    </location>
</feature>
<protein>
    <submittedName>
        <fullName evidence="1">Uncharacterized protein</fullName>
    </submittedName>
</protein>
<accession>X1E2X5</accession>
<evidence type="ECO:0000313" key="1">
    <source>
        <dbReference type="EMBL" id="GAH27616.1"/>
    </source>
</evidence>
<dbReference type="EMBL" id="BART01041630">
    <property type="protein sequence ID" value="GAH27616.1"/>
    <property type="molecule type" value="Genomic_DNA"/>
</dbReference>
<organism evidence="1">
    <name type="scientific">marine sediment metagenome</name>
    <dbReference type="NCBI Taxonomy" id="412755"/>
    <lineage>
        <taxon>unclassified sequences</taxon>
        <taxon>metagenomes</taxon>
        <taxon>ecological metagenomes</taxon>
    </lineage>
</organism>